<evidence type="ECO:0000313" key="5">
    <source>
        <dbReference type="Proteomes" id="UP000019225"/>
    </source>
</evidence>
<accession>W5W948</accession>
<evidence type="ECO:0000256" key="1">
    <source>
        <dbReference type="ARBA" id="ARBA00022741"/>
    </source>
</evidence>
<dbReference type="HOGENOM" id="CLU_047002_0_0_11"/>
<keyword evidence="1" id="KW-0547">Nucleotide-binding</keyword>
<dbReference type="STRING" id="1449976.KALB_3906"/>
<sequence length="396" mass="41147">MSLVGRDLERKHLAELIDGVGDRGGALLVRGEAGIGKSALLAEASRSGVRVLSTTGAEAEQNLPYVGLHQLLYPVRAGVDALPAPQRDALRTALGLAHGAAPNVYQVGLAVLGMLAEAAAERPLLLIAEDAHWLDRASADLLAFVARRLESEPVVLVATVRDEPRSPLEDVGLPTMTLDRLPEDLAGELLDAVAPDLPPAVRARLLTEAAGNPLALTELPGTARDLDAADPVLPLTDRLERAFAGRVAPARTSLLIAALNDSTSLVETLDAATIALTTSADVTTLAPAVDAQLVELGPGTLRFRHPLMRSAIPWAASPGERQDTHRALAETLDGQPDRRAWHRAAATAGQDEGLAAELGLAADRAERRGGVSAATAALEQSARLSEAPGRAAAAGG</sequence>
<dbReference type="GO" id="GO:0004016">
    <property type="term" value="F:adenylate cyclase activity"/>
    <property type="evidence" value="ECO:0007669"/>
    <property type="project" value="TreeGrafter"/>
</dbReference>
<dbReference type="AlphaFoldDB" id="W5W948"/>
<evidence type="ECO:0000259" key="3">
    <source>
        <dbReference type="Pfam" id="PF13191"/>
    </source>
</evidence>
<dbReference type="GO" id="GO:0005524">
    <property type="term" value="F:ATP binding"/>
    <property type="evidence" value="ECO:0007669"/>
    <property type="project" value="UniProtKB-KW"/>
</dbReference>
<protein>
    <submittedName>
        <fullName evidence="4">LuxR family transcription regulator fused with ATPase domain</fullName>
    </submittedName>
</protein>
<reference evidence="4 5" key="1">
    <citation type="journal article" date="2014" name="BMC Genomics">
        <title>Complete genome sequence of producer of the glycopeptide antibiotic Aculeximycin Kutzneria albida DSM 43870T, a representative of minor genus of Pseudonocardiaceae.</title>
        <authorList>
            <person name="Rebets Y."/>
            <person name="Tokovenko B."/>
            <person name="Lushchyk I."/>
            <person name="Ruckert C."/>
            <person name="Zaburannyi N."/>
            <person name="Bechthold A."/>
            <person name="Kalinowski J."/>
            <person name="Luzhetskyy A."/>
        </authorList>
    </citation>
    <scope>NUCLEOTIDE SEQUENCE [LARGE SCALE GENOMIC DNA]</scope>
    <source>
        <strain evidence="4">DSM 43870</strain>
    </source>
</reference>
<dbReference type="Pfam" id="PF13191">
    <property type="entry name" value="AAA_16"/>
    <property type="match status" value="1"/>
</dbReference>
<dbReference type="SUPFAM" id="SSF52540">
    <property type="entry name" value="P-loop containing nucleoside triphosphate hydrolases"/>
    <property type="match status" value="1"/>
</dbReference>
<dbReference type="GO" id="GO:0005737">
    <property type="term" value="C:cytoplasm"/>
    <property type="evidence" value="ECO:0007669"/>
    <property type="project" value="TreeGrafter"/>
</dbReference>
<dbReference type="Proteomes" id="UP000019225">
    <property type="component" value="Chromosome"/>
</dbReference>
<dbReference type="eggNOG" id="COG2197">
    <property type="taxonomic scope" value="Bacteria"/>
</dbReference>
<evidence type="ECO:0000313" key="4">
    <source>
        <dbReference type="EMBL" id="AHH97270.1"/>
    </source>
</evidence>
<dbReference type="PANTHER" id="PTHR16305:SF35">
    <property type="entry name" value="TRANSCRIPTIONAL ACTIVATOR DOMAIN"/>
    <property type="match status" value="1"/>
</dbReference>
<organism evidence="4 5">
    <name type="scientific">Kutzneria albida DSM 43870</name>
    <dbReference type="NCBI Taxonomy" id="1449976"/>
    <lineage>
        <taxon>Bacteria</taxon>
        <taxon>Bacillati</taxon>
        <taxon>Actinomycetota</taxon>
        <taxon>Actinomycetes</taxon>
        <taxon>Pseudonocardiales</taxon>
        <taxon>Pseudonocardiaceae</taxon>
        <taxon>Kutzneria</taxon>
    </lineage>
</organism>
<dbReference type="InterPro" id="IPR041664">
    <property type="entry name" value="AAA_16"/>
</dbReference>
<dbReference type="InterPro" id="IPR027417">
    <property type="entry name" value="P-loop_NTPase"/>
</dbReference>
<dbReference type="RefSeq" id="WP_052360469.1">
    <property type="nucleotide sequence ID" value="NZ_CP007155.1"/>
</dbReference>
<gene>
    <name evidence="4" type="ORF">KALB_3906</name>
</gene>
<dbReference type="KEGG" id="kal:KALB_3906"/>
<dbReference type="EMBL" id="CP007155">
    <property type="protein sequence ID" value="AHH97270.1"/>
    <property type="molecule type" value="Genomic_DNA"/>
</dbReference>
<name>W5W948_9PSEU</name>
<keyword evidence="2" id="KW-0067">ATP-binding</keyword>
<feature type="domain" description="Orc1-like AAA ATPase" evidence="3">
    <location>
        <begin position="3"/>
        <end position="157"/>
    </location>
</feature>
<dbReference type="PANTHER" id="PTHR16305">
    <property type="entry name" value="TESTICULAR SOLUBLE ADENYLYL CYCLASE"/>
    <property type="match status" value="1"/>
</dbReference>
<proteinExistence type="predicted"/>
<keyword evidence="5" id="KW-1185">Reference proteome</keyword>
<evidence type="ECO:0000256" key="2">
    <source>
        <dbReference type="ARBA" id="ARBA00022840"/>
    </source>
</evidence>
<dbReference type="PATRIC" id="fig|1449976.3.peg.3936"/>